<dbReference type="Pfam" id="PF06046">
    <property type="entry name" value="Sec6"/>
    <property type="match status" value="1"/>
</dbReference>
<name>A0AAW1E418_ZOAVI</name>
<dbReference type="GO" id="GO:0006887">
    <property type="term" value="P:exocytosis"/>
    <property type="evidence" value="ECO:0007669"/>
    <property type="project" value="UniProtKB-KW"/>
</dbReference>
<dbReference type="GO" id="GO:0051601">
    <property type="term" value="P:exocyst localization"/>
    <property type="evidence" value="ECO:0007669"/>
    <property type="project" value="TreeGrafter"/>
</dbReference>
<evidence type="ECO:0000313" key="4">
    <source>
        <dbReference type="Proteomes" id="UP001488805"/>
    </source>
</evidence>
<dbReference type="PANTHER" id="PTHR21292:SF12">
    <property type="entry name" value="EXOCYST COMPLEX COMPONENT 3-LIKE PROTEIN"/>
    <property type="match status" value="1"/>
</dbReference>
<dbReference type="Proteomes" id="UP001488805">
    <property type="component" value="Unassembled WGS sequence"/>
</dbReference>
<dbReference type="AlphaFoldDB" id="A0AAW1E418"/>
<evidence type="ECO:0000313" key="3">
    <source>
        <dbReference type="EMBL" id="KAK9517213.1"/>
    </source>
</evidence>
<keyword evidence="2" id="KW-0268">Exocytosis</keyword>
<dbReference type="InterPro" id="IPR010326">
    <property type="entry name" value="EXOC3/Sec6"/>
</dbReference>
<accession>A0AAW1E418</accession>
<keyword evidence="4" id="KW-1185">Reference proteome</keyword>
<sequence length="160" mass="17930">MQRLQEEAQWLTVVEYVRALMQKRLVCRSAEERRQLAQQMVQDDQQFREILHGLEGEGSVPEVNPLSLLPVLADFIRLKDPGMLTLEVSGLAAKYPDISEEHVSVLLDIRGDVSRDIRGAVLDLLEQSAPPLPAGYRPIFTDILVPHPTMAFCLPTAKCA</sequence>
<gene>
    <name evidence="3" type="ORF">VZT92_025099</name>
</gene>
<dbReference type="Gene3D" id="1.10.357.70">
    <property type="entry name" value="Exocyst complex component Sec6, C-terminal domain"/>
    <property type="match status" value="1"/>
</dbReference>
<dbReference type="FunFam" id="1.10.357.70:FF:000001">
    <property type="entry name" value="Exocyst complex component 3"/>
    <property type="match status" value="1"/>
</dbReference>
<dbReference type="EMBL" id="JBCEZU010000575">
    <property type="protein sequence ID" value="KAK9517213.1"/>
    <property type="molecule type" value="Genomic_DNA"/>
</dbReference>
<protein>
    <recommendedName>
        <fullName evidence="5">Exocyst complex component 3</fullName>
    </recommendedName>
</protein>
<evidence type="ECO:0000256" key="2">
    <source>
        <dbReference type="ARBA" id="ARBA00022483"/>
    </source>
</evidence>
<dbReference type="PANTHER" id="PTHR21292">
    <property type="entry name" value="EXOCYST COMPLEX COMPONENT SEC6-RELATED"/>
    <property type="match status" value="1"/>
</dbReference>
<dbReference type="InterPro" id="IPR042532">
    <property type="entry name" value="EXOC3/Sec6_C"/>
</dbReference>
<evidence type="ECO:0000256" key="1">
    <source>
        <dbReference type="ARBA" id="ARBA00009447"/>
    </source>
</evidence>
<reference evidence="3 4" key="1">
    <citation type="journal article" date="2024" name="Genome Biol. Evol.">
        <title>Chromosome-level genome assembly of the viviparous eelpout Zoarces viviparus.</title>
        <authorList>
            <person name="Fuhrmann N."/>
            <person name="Brasseur M.V."/>
            <person name="Bakowski C.E."/>
            <person name="Podsiadlowski L."/>
            <person name="Prost S."/>
            <person name="Krehenwinkel H."/>
            <person name="Mayer C."/>
        </authorList>
    </citation>
    <scope>NUCLEOTIDE SEQUENCE [LARGE SCALE GENOMIC DNA]</scope>
    <source>
        <strain evidence="3">NO-MEL_2022_Ind0_liver</strain>
    </source>
</reference>
<comment type="similarity">
    <text evidence="1">Belongs to the SEC6 family.</text>
</comment>
<dbReference type="GO" id="GO:0000149">
    <property type="term" value="F:SNARE binding"/>
    <property type="evidence" value="ECO:0007669"/>
    <property type="project" value="TreeGrafter"/>
</dbReference>
<comment type="caution">
    <text evidence="3">The sequence shown here is derived from an EMBL/GenBank/DDBJ whole genome shotgun (WGS) entry which is preliminary data.</text>
</comment>
<proteinExistence type="inferred from homology"/>
<evidence type="ECO:0008006" key="5">
    <source>
        <dbReference type="Google" id="ProtNLM"/>
    </source>
</evidence>
<organism evidence="3 4">
    <name type="scientific">Zoarces viviparus</name>
    <name type="common">Viviparous eelpout</name>
    <name type="synonym">Blennius viviparus</name>
    <dbReference type="NCBI Taxonomy" id="48416"/>
    <lineage>
        <taxon>Eukaryota</taxon>
        <taxon>Metazoa</taxon>
        <taxon>Chordata</taxon>
        <taxon>Craniata</taxon>
        <taxon>Vertebrata</taxon>
        <taxon>Euteleostomi</taxon>
        <taxon>Actinopterygii</taxon>
        <taxon>Neopterygii</taxon>
        <taxon>Teleostei</taxon>
        <taxon>Neoteleostei</taxon>
        <taxon>Acanthomorphata</taxon>
        <taxon>Eupercaria</taxon>
        <taxon>Perciformes</taxon>
        <taxon>Cottioidei</taxon>
        <taxon>Zoarcales</taxon>
        <taxon>Zoarcidae</taxon>
        <taxon>Zoarcinae</taxon>
        <taxon>Zoarces</taxon>
    </lineage>
</organism>
<dbReference type="GO" id="GO:0000145">
    <property type="term" value="C:exocyst"/>
    <property type="evidence" value="ECO:0007669"/>
    <property type="project" value="InterPro"/>
</dbReference>